<comment type="caution">
    <text evidence="9">The sequence shown here is derived from an EMBL/GenBank/DDBJ whole genome shotgun (WGS) entry which is preliminary data.</text>
</comment>
<evidence type="ECO:0000256" key="3">
    <source>
        <dbReference type="ARBA" id="ARBA00022989"/>
    </source>
</evidence>
<evidence type="ECO:0000256" key="6">
    <source>
        <dbReference type="ARBA" id="ARBA00023136"/>
    </source>
</evidence>
<feature type="transmembrane region" description="Helical" evidence="7">
    <location>
        <begin position="144"/>
        <end position="169"/>
    </location>
</feature>
<feature type="transmembrane region" description="Helical" evidence="7">
    <location>
        <begin position="57"/>
        <end position="77"/>
    </location>
</feature>
<name>A0ABS0CE05_9NOCA</name>
<dbReference type="Pfam" id="PF04116">
    <property type="entry name" value="FA_hydroxylase"/>
    <property type="match status" value="1"/>
</dbReference>
<keyword evidence="2 7" id="KW-0812">Transmembrane</keyword>
<feature type="domain" description="Fatty acid hydroxylase" evidence="8">
    <location>
        <begin position="86"/>
        <end position="223"/>
    </location>
</feature>
<evidence type="ECO:0000256" key="5">
    <source>
        <dbReference type="ARBA" id="ARBA00023098"/>
    </source>
</evidence>
<dbReference type="Proteomes" id="UP000807309">
    <property type="component" value="Unassembled WGS sequence"/>
</dbReference>
<evidence type="ECO:0000256" key="2">
    <source>
        <dbReference type="ARBA" id="ARBA00022692"/>
    </source>
</evidence>
<accession>A0ABS0CE05</accession>
<organism evidence="9 10">
    <name type="scientific">Nocardia abscessus</name>
    <dbReference type="NCBI Taxonomy" id="120957"/>
    <lineage>
        <taxon>Bacteria</taxon>
        <taxon>Bacillati</taxon>
        <taxon>Actinomycetota</taxon>
        <taxon>Actinomycetes</taxon>
        <taxon>Mycobacteriales</taxon>
        <taxon>Nocardiaceae</taxon>
        <taxon>Nocardia</taxon>
    </lineage>
</organism>
<gene>
    <name evidence="9" type="ORF">IU470_21810</name>
</gene>
<keyword evidence="4" id="KW-0560">Oxidoreductase</keyword>
<keyword evidence="3 7" id="KW-1133">Transmembrane helix</keyword>
<evidence type="ECO:0000256" key="7">
    <source>
        <dbReference type="SAM" id="Phobius"/>
    </source>
</evidence>
<dbReference type="PANTHER" id="PTHR21624">
    <property type="entry name" value="STEROL DESATURASE-RELATED PROTEIN"/>
    <property type="match status" value="1"/>
</dbReference>
<dbReference type="InterPro" id="IPR051689">
    <property type="entry name" value="Sterol_desaturase/TMEM195"/>
</dbReference>
<evidence type="ECO:0000313" key="9">
    <source>
        <dbReference type="EMBL" id="MBF6227732.1"/>
    </source>
</evidence>
<dbReference type="RefSeq" id="WP_195034700.1">
    <property type="nucleotide sequence ID" value="NZ_JADLRE010000017.1"/>
</dbReference>
<dbReference type="InterPro" id="IPR006694">
    <property type="entry name" value="Fatty_acid_hydroxylase"/>
</dbReference>
<evidence type="ECO:0000313" key="10">
    <source>
        <dbReference type="Proteomes" id="UP000807309"/>
    </source>
</evidence>
<keyword evidence="6 7" id="KW-0472">Membrane</keyword>
<keyword evidence="5" id="KW-0443">Lipid metabolism</keyword>
<dbReference type="PANTHER" id="PTHR21624:SF1">
    <property type="entry name" value="ALKYLGLYCEROL MONOOXYGENASE"/>
    <property type="match status" value="1"/>
</dbReference>
<evidence type="ECO:0000256" key="1">
    <source>
        <dbReference type="ARBA" id="ARBA00004127"/>
    </source>
</evidence>
<sequence>MGRVELLSYAIPAFAVLMLVEWIAYRRDPDRAQTSGSVRDTASNVVTFTLGRLTKPLLQYVLPFSAVVGAAAITPLHLSPRSWWVWLLGLVVTDLCYYWAHRADHRVRLMWTAHSVHHSSQYFNLSTAIRLSWLHPVASLLRGLAWVPAALLGFPAWMIFLLQGIGLLYQFPIHTQRVRTLPRPIEFVFNTPSHHRVHHGSNQPYIDKNYGGILIIWDRLFGSFAAETEPVRYGLTKNIGTDNPLKVNYHELAALIRDVRGASTWRGRLGYVFGPPGWTEHAEPPSERVEGPVSERVEVPVPVQVTERVGQLTA</sequence>
<feature type="transmembrane region" description="Helical" evidence="7">
    <location>
        <begin position="83"/>
        <end position="100"/>
    </location>
</feature>
<proteinExistence type="predicted"/>
<reference evidence="9 10" key="1">
    <citation type="submission" date="2020-10" db="EMBL/GenBank/DDBJ databases">
        <title>Identification of Nocardia species via Next-generation sequencing and recognition of intraspecies genetic diversity.</title>
        <authorList>
            <person name="Li P."/>
            <person name="Li P."/>
            <person name="Lu B."/>
        </authorList>
    </citation>
    <scope>NUCLEOTIDE SEQUENCE [LARGE SCALE GENOMIC DNA]</scope>
    <source>
        <strain evidence="9 10">N-11</strain>
    </source>
</reference>
<dbReference type="EMBL" id="JADLRE010000017">
    <property type="protein sequence ID" value="MBF6227732.1"/>
    <property type="molecule type" value="Genomic_DNA"/>
</dbReference>
<feature type="transmembrane region" description="Helical" evidence="7">
    <location>
        <begin position="6"/>
        <end position="25"/>
    </location>
</feature>
<evidence type="ECO:0000256" key="4">
    <source>
        <dbReference type="ARBA" id="ARBA00023002"/>
    </source>
</evidence>
<evidence type="ECO:0000259" key="8">
    <source>
        <dbReference type="Pfam" id="PF04116"/>
    </source>
</evidence>
<keyword evidence="10" id="KW-1185">Reference proteome</keyword>
<protein>
    <submittedName>
        <fullName evidence="9">Sterol desaturase family protein</fullName>
    </submittedName>
</protein>
<comment type="subcellular location">
    <subcellularLocation>
        <location evidence="1">Endomembrane system</location>
        <topology evidence="1">Multi-pass membrane protein</topology>
    </subcellularLocation>
</comment>